<dbReference type="Proteomes" id="UP001519460">
    <property type="component" value="Unassembled WGS sequence"/>
</dbReference>
<comment type="caution">
    <text evidence="1">The sequence shown here is derived from an EMBL/GenBank/DDBJ whole genome shotgun (WGS) entry which is preliminary data.</text>
</comment>
<sequence>MAGMSRLDMARRSPVIRFASDSVPDHSMRLALHPPLSYESSSTSGSVAVHSTAILSVLRRSI</sequence>
<organism evidence="1 2">
    <name type="scientific">Batillaria attramentaria</name>
    <dbReference type="NCBI Taxonomy" id="370345"/>
    <lineage>
        <taxon>Eukaryota</taxon>
        <taxon>Metazoa</taxon>
        <taxon>Spiralia</taxon>
        <taxon>Lophotrochozoa</taxon>
        <taxon>Mollusca</taxon>
        <taxon>Gastropoda</taxon>
        <taxon>Caenogastropoda</taxon>
        <taxon>Sorbeoconcha</taxon>
        <taxon>Cerithioidea</taxon>
        <taxon>Batillariidae</taxon>
        <taxon>Batillaria</taxon>
    </lineage>
</organism>
<evidence type="ECO:0000313" key="1">
    <source>
        <dbReference type="EMBL" id="KAK7500088.1"/>
    </source>
</evidence>
<reference evidence="1 2" key="1">
    <citation type="journal article" date="2023" name="Sci. Data">
        <title>Genome assembly of the Korean intertidal mud-creeper Batillaria attramentaria.</title>
        <authorList>
            <person name="Patra A.K."/>
            <person name="Ho P.T."/>
            <person name="Jun S."/>
            <person name="Lee S.J."/>
            <person name="Kim Y."/>
            <person name="Won Y.J."/>
        </authorList>
    </citation>
    <scope>NUCLEOTIDE SEQUENCE [LARGE SCALE GENOMIC DNA]</scope>
    <source>
        <strain evidence="1">Wonlab-2016</strain>
    </source>
</reference>
<name>A0ABD0LM60_9CAEN</name>
<dbReference type="EMBL" id="JACVVK020000039">
    <property type="protein sequence ID" value="KAK7500088.1"/>
    <property type="molecule type" value="Genomic_DNA"/>
</dbReference>
<keyword evidence="2" id="KW-1185">Reference proteome</keyword>
<dbReference type="AlphaFoldDB" id="A0ABD0LM60"/>
<gene>
    <name evidence="1" type="ORF">BaRGS_00008635</name>
</gene>
<proteinExistence type="predicted"/>
<protein>
    <submittedName>
        <fullName evidence="1">Uncharacterized protein</fullName>
    </submittedName>
</protein>
<feature type="non-terminal residue" evidence="1">
    <location>
        <position position="62"/>
    </location>
</feature>
<evidence type="ECO:0000313" key="2">
    <source>
        <dbReference type="Proteomes" id="UP001519460"/>
    </source>
</evidence>
<accession>A0ABD0LM60</accession>